<reference evidence="1" key="1">
    <citation type="submission" date="2023-03" db="EMBL/GenBank/DDBJ databases">
        <title>Massive genome expansion in bonnet fungi (Mycena s.s.) driven by repeated elements and novel gene families across ecological guilds.</title>
        <authorList>
            <consortium name="Lawrence Berkeley National Laboratory"/>
            <person name="Harder C.B."/>
            <person name="Miyauchi S."/>
            <person name="Viragh M."/>
            <person name="Kuo A."/>
            <person name="Thoen E."/>
            <person name="Andreopoulos B."/>
            <person name="Lu D."/>
            <person name="Skrede I."/>
            <person name="Drula E."/>
            <person name="Henrissat B."/>
            <person name="Morin E."/>
            <person name="Kohler A."/>
            <person name="Barry K."/>
            <person name="LaButti K."/>
            <person name="Morin E."/>
            <person name="Salamov A."/>
            <person name="Lipzen A."/>
            <person name="Mereny Z."/>
            <person name="Hegedus B."/>
            <person name="Baldrian P."/>
            <person name="Stursova M."/>
            <person name="Weitz H."/>
            <person name="Taylor A."/>
            <person name="Grigoriev I.V."/>
            <person name="Nagy L.G."/>
            <person name="Martin F."/>
            <person name="Kauserud H."/>
        </authorList>
    </citation>
    <scope>NUCLEOTIDE SEQUENCE</scope>
    <source>
        <strain evidence="1">CBHHK182m</strain>
    </source>
</reference>
<comment type="caution">
    <text evidence="1">The sequence shown here is derived from an EMBL/GenBank/DDBJ whole genome shotgun (WGS) entry which is preliminary data.</text>
</comment>
<dbReference type="EMBL" id="JARKIB010000049">
    <property type="protein sequence ID" value="KAJ7755583.1"/>
    <property type="molecule type" value="Genomic_DNA"/>
</dbReference>
<keyword evidence="2" id="KW-1185">Reference proteome</keyword>
<dbReference type="AlphaFoldDB" id="A0AAD7J2G0"/>
<evidence type="ECO:0000313" key="1">
    <source>
        <dbReference type="EMBL" id="KAJ7755583.1"/>
    </source>
</evidence>
<sequence>MSSQMINLPTLLATDKLQPDKANYPTFKVLIEAHAESKGLGGYLNASIAEPALTTAPTAPDPTPVYSTNPSRDEYNYRMGVARSLVITNIVDPIGLGAKCDGTAKECWDSVQAACAKKSNAALSLAESKLQLIKCKDAILTRASYQ</sequence>
<dbReference type="Proteomes" id="UP001215598">
    <property type="component" value="Unassembled WGS sequence"/>
</dbReference>
<protein>
    <submittedName>
        <fullName evidence="1">Uncharacterized protein</fullName>
    </submittedName>
</protein>
<name>A0AAD7J2G0_9AGAR</name>
<evidence type="ECO:0000313" key="2">
    <source>
        <dbReference type="Proteomes" id="UP001215598"/>
    </source>
</evidence>
<accession>A0AAD7J2G0</accession>
<proteinExistence type="predicted"/>
<organism evidence="1 2">
    <name type="scientific">Mycena metata</name>
    <dbReference type="NCBI Taxonomy" id="1033252"/>
    <lineage>
        <taxon>Eukaryota</taxon>
        <taxon>Fungi</taxon>
        <taxon>Dikarya</taxon>
        <taxon>Basidiomycota</taxon>
        <taxon>Agaricomycotina</taxon>
        <taxon>Agaricomycetes</taxon>
        <taxon>Agaricomycetidae</taxon>
        <taxon>Agaricales</taxon>
        <taxon>Marasmiineae</taxon>
        <taxon>Mycenaceae</taxon>
        <taxon>Mycena</taxon>
    </lineage>
</organism>
<gene>
    <name evidence="1" type="ORF">B0H16DRAFT_1828967</name>
</gene>